<dbReference type="InterPro" id="IPR046529">
    <property type="entry name" value="DUF6594"/>
</dbReference>
<evidence type="ECO:0000313" key="4">
    <source>
        <dbReference type="Proteomes" id="UP001629113"/>
    </source>
</evidence>
<dbReference type="EMBL" id="JBFCZG010000001">
    <property type="protein sequence ID" value="KAL3426811.1"/>
    <property type="molecule type" value="Genomic_DNA"/>
</dbReference>
<proteinExistence type="predicted"/>
<name>A0ABR4PU10_9HELO</name>
<sequence length="307" mass="35395">MDYARSPDITQPRRTVNTIETQFLSTSRLDFEKHWRRSTDDDNLTLHGFRRFKTSHLINLRFLEDEIARMDHLMFQAGLSLSTERTSYDRLGLRNARIDAKAQVMPVEEIITEKFVLELRGRIKEYDEALASFNQIMAMETFSLLDDEKQTQSRTDLSLHEKYKTRLIRVDRGPRRTQDPVQRRLHEIFRFLRYWHLSKTPADPETSSSSPSSRALPARYSYRNSMLLSEITGRFLVATATGLFLVVPLAILSRTQDAQVQILTVSLCIVVFAFLVSVTLRVSNLEMMMVSAAYAAVLSVFVSSNDS</sequence>
<feature type="transmembrane region" description="Helical" evidence="1">
    <location>
        <begin position="231"/>
        <end position="252"/>
    </location>
</feature>
<accession>A0ABR4PU10</accession>
<dbReference type="Pfam" id="PF20237">
    <property type="entry name" value="DUF6594"/>
    <property type="match status" value="1"/>
</dbReference>
<dbReference type="Proteomes" id="UP001629113">
    <property type="component" value="Unassembled WGS sequence"/>
</dbReference>
<feature type="domain" description="DUF6594" evidence="2">
    <location>
        <begin position="42"/>
        <end position="298"/>
    </location>
</feature>
<feature type="transmembrane region" description="Helical" evidence="1">
    <location>
        <begin position="258"/>
        <end position="280"/>
    </location>
</feature>
<feature type="transmembrane region" description="Helical" evidence="1">
    <location>
        <begin position="287"/>
        <end position="304"/>
    </location>
</feature>
<keyword evidence="1" id="KW-1133">Transmembrane helix</keyword>
<protein>
    <recommendedName>
        <fullName evidence="2">DUF6594 domain-containing protein</fullName>
    </recommendedName>
</protein>
<evidence type="ECO:0000256" key="1">
    <source>
        <dbReference type="SAM" id="Phobius"/>
    </source>
</evidence>
<keyword evidence="4" id="KW-1185">Reference proteome</keyword>
<evidence type="ECO:0000259" key="2">
    <source>
        <dbReference type="Pfam" id="PF20237"/>
    </source>
</evidence>
<organism evidence="3 4">
    <name type="scientific">Phlyctema vagabunda</name>
    <dbReference type="NCBI Taxonomy" id="108571"/>
    <lineage>
        <taxon>Eukaryota</taxon>
        <taxon>Fungi</taxon>
        <taxon>Dikarya</taxon>
        <taxon>Ascomycota</taxon>
        <taxon>Pezizomycotina</taxon>
        <taxon>Leotiomycetes</taxon>
        <taxon>Helotiales</taxon>
        <taxon>Dermateaceae</taxon>
        <taxon>Phlyctema</taxon>
    </lineage>
</organism>
<evidence type="ECO:0000313" key="3">
    <source>
        <dbReference type="EMBL" id="KAL3426811.1"/>
    </source>
</evidence>
<gene>
    <name evidence="3" type="ORF">PVAG01_00320</name>
</gene>
<keyword evidence="1" id="KW-0472">Membrane</keyword>
<comment type="caution">
    <text evidence="3">The sequence shown here is derived from an EMBL/GenBank/DDBJ whole genome shotgun (WGS) entry which is preliminary data.</text>
</comment>
<keyword evidence="1" id="KW-0812">Transmembrane</keyword>
<reference evidence="3 4" key="1">
    <citation type="submission" date="2024-06" db="EMBL/GenBank/DDBJ databases">
        <title>Complete genome of Phlyctema vagabunda strain 19-DSS-EL-015.</title>
        <authorList>
            <person name="Fiorenzani C."/>
        </authorList>
    </citation>
    <scope>NUCLEOTIDE SEQUENCE [LARGE SCALE GENOMIC DNA]</scope>
    <source>
        <strain evidence="3 4">19-DSS-EL-015</strain>
    </source>
</reference>